<dbReference type="Proteomes" id="UP000064912">
    <property type="component" value="Chromosome"/>
</dbReference>
<dbReference type="eggNOG" id="ENOG502Z8DR">
    <property type="taxonomic scope" value="Bacteria"/>
</dbReference>
<dbReference type="KEGG" id="rsu:NHU_02159"/>
<protein>
    <recommendedName>
        <fullName evidence="3">Phosphoadenosine phosphosulfate reductase</fullName>
    </recommendedName>
</protein>
<evidence type="ECO:0008006" key="3">
    <source>
        <dbReference type="Google" id="ProtNLM"/>
    </source>
</evidence>
<reference evidence="1 2" key="1">
    <citation type="submission" date="2015-02" db="EMBL/GenBank/DDBJ databases">
        <title>Genome sequene of Rhodovulum sulfidophilum DSM 2351.</title>
        <authorList>
            <person name="Nagao N."/>
        </authorList>
    </citation>
    <scope>NUCLEOTIDE SEQUENCE [LARGE SCALE GENOMIC DNA]</scope>
    <source>
        <strain evidence="1 2">DSM 2351</strain>
    </source>
</reference>
<dbReference type="EMBL" id="AP014800">
    <property type="protein sequence ID" value="BAQ69313.1"/>
    <property type="molecule type" value="Genomic_DNA"/>
</dbReference>
<evidence type="ECO:0000313" key="1">
    <source>
        <dbReference type="EMBL" id="BAQ69313.1"/>
    </source>
</evidence>
<proteinExistence type="predicted"/>
<accession>A0A0D6B2C2</accession>
<sequence>MKYRLASEDNTGRWQALLDRSGTGAWLKALGSDHAAVWAPGGDTLLVTFEQARKILTGETAGQPLAAQLAEPAGWSRLTLVAHGATWFRDPAVFRFFDERIDSEFFDGFDRVVFYGAGMCGYAACTYSVAAPGAAVVALAPQATLDPARLDWDRRFLIARRRDFASRYGYAPDMIEAASCAAILYDPAQTLDAMHAALFDGPNVLRLAAPCCGDTLEAHLADMGILPELIDAAGEGQLSAEVYHRLFRARRRHAPYLAALIDRLDRSGRKDLALRVCRHARRITESETVSGHIAGITGARADLDRRLRRHRPADPA</sequence>
<dbReference type="PATRIC" id="fig|35806.4.peg.2223"/>
<evidence type="ECO:0000313" key="2">
    <source>
        <dbReference type="Proteomes" id="UP000064912"/>
    </source>
</evidence>
<dbReference type="AlphaFoldDB" id="A0A0D6B2C2"/>
<name>A0A0D6B2C2_RHOSU</name>
<gene>
    <name evidence="1" type="ORF">NHU_02159</name>
</gene>
<organism evidence="1 2">
    <name type="scientific">Rhodovulum sulfidophilum</name>
    <name type="common">Rhodobacter sulfidophilus</name>
    <dbReference type="NCBI Taxonomy" id="35806"/>
    <lineage>
        <taxon>Bacteria</taxon>
        <taxon>Pseudomonadati</taxon>
        <taxon>Pseudomonadota</taxon>
        <taxon>Alphaproteobacteria</taxon>
        <taxon>Rhodobacterales</taxon>
        <taxon>Paracoccaceae</taxon>
        <taxon>Rhodovulum</taxon>
    </lineage>
</organism>